<keyword evidence="8" id="KW-0808">Transferase</keyword>
<keyword evidence="11" id="KW-0460">Magnesium</keyword>
<dbReference type="InterPro" id="IPR051424">
    <property type="entry name" value="Transketolase-like"/>
</dbReference>
<evidence type="ECO:0000256" key="2">
    <source>
        <dbReference type="ARBA" id="ARBA00001936"/>
    </source>
</evidence>
<dbReference type="AlphaFoldDB" id="A0A1F7GNB3"/>
<evidence type="ECO:0000256" key="10">
    <source>
        <dbReference type="ARBA" id="ARBA00022837"/>
    </source>
</evidence>
<keyword evidence="10" id="KW-0106">Calcium</keyword>
<keyword evidence="9" id="KW-0479">Metal-binding</keyword>
<dbReference type="GO" id="GO:0019682">
    <property type="term" value="P:glyceraldehyde-3-phosphate metabolic process"/>
    <property type="evidence" value="ECO:0007669"/>
    <property type="project" value="UniProtKB-ARBA"/>
</dbReference>
<evidence type="ECO:0000256" key="12">
    <source>
        <dbReference type="ARBA" id="ARBA00023052"/>
    </source>
</evidence>
<dbReference type="GO" id="GO:0030976">
    <property type="term" value="F:thiamine pyrophosphate binding"/>
    <property type="evidence" value="ECO:0007669"/>
    <property type="project" value="TreeGrafter"/>
</dbReference>
<evidence type="ECO:0000256" key="11">
    <source>
        <dbReference type="ARBA" id="ARBA00022842"/>
    </source>
</evidence>
<dbReference type="InterPro" id="IPR029061">
    <property type="entry name" value="THDP-binding"/>
</dbReference>
<gene>
    <name evidence="14" type="ORF">A2866_05705</name>
</gene>
<dbReference type="Gene3D" id="3.40.50.920">
    <property type="match status" value="1"/>
</dbReference>
<dbReference type="CDD" id="cd02012">
    <property type="entry name" value="TPP_TK"/>
    <property type="match status" value="1"/>
</dbReference>
<proteinExistence type="inferred from homology"/>
<evidence type="ECO:0000256" key="8">
    <source>
        <dbReference type="ARBA" id="ARBA00022679"/>
    </source>
</evidence>
<dbReference type="PROSITE" id="PS00802">
    <property type="entry name" value="TRANSKETOLASE_2"/>
    <property type="match status" value="1"/>
</dbReference>
<dbReference type="Gene3D" id="3.40.50.970">
    <property type="match status" value="2"/>
</dbReference>
<dbReference type="GO" id="GO:0004802">
    <property type="term" value="F:transketolase activity"/>
    <property type="evidence" value="ECO:0007669"/>
    <property type="project" value="TreeGrafter"/>
</dbReference>
<dbReference type="PANTHER" id="PTHR43195:SF1">
    <property type="entry name" value="FI06132P-RELATED"/>
    <property type="match status" value="1"/>
</dbReference>
<name>A0A1F7GNB3_9BACT</name>
<comment type="cofactor">
    <cofactor evidence="4">
        <name>thiamine diphosphate</name>
        <dbReference type="ChEBI" id="CHEBI:58937"/>
    </cofactor>
</comment>
<dbReference type="GO" id="GO:0005737">
    <property type="term" value="C:cytoplasm"/>
    <property type="evidence" value="ECO:0007669"/>
    <property type="project" value="UniProtKB-ARBA"/>
</dbReference>
<dbReference type="Pfam" id="PF00456">
    <property type="entry name" value="Transketolase_N"/>
    <property type="match status" value="1"/>
</dbReference>
<evidence type="ECO:0000313" key="14">
    <source>
        <dbReference type="EMBL" id="OGK20403.1"/>
    </source>
</evidence>
<dbReference type="PANTHER" id="PTHR43195">
    <property type="entry name" value="TRANSKETOLASE"/>
    <property type="match status" value="1"/>
</dbReference>
<dbReference type="Pfam" id="PF02780">
    <property type="entry name" value="Transketolase_C"/>
    <property type="match status" value="1"/>
</dbReference>
<dbReference type="EMBL" id="MFZI01000034">
    <property type="protein sequence ID" value="OGK20403.1"/>
    <property type="molecule type" value="Genomic_DNA"/>
</dbReference>
<dbReference type="Pfam" id="PF02779">
    <property type="entry name" value="Transket_pyr"/>
    <property type="match status" value="1"/>
</dbReference>
<dbReference type="GO" id="GO:0046872">
    <property type="term" value="F:metal ion binding"/>
    <property type="evidence" value="ECO:0007669"/>
    <property type="project" value="UniProtKB-KW"/>
</dbReference>
<reference evidence="14 15" key="1">
    <citation type="journal article" date="2016" name="Nat. Commun.">
        <title>Thousands of microbial genomes shed light on interconnected biogeochemical processes in an aquifer system.</title>
        <authorList>
            <person name="Anantharaman K."/>
            <person name="Brown C.T."/>
            <person name="Hug L.A."/>
            <person name="Sharon I."/>
            <person name="Castelle C.J."/>
            <person name="Probst A.J."/>
            <person name="Thomas B.C."/>
            <person name="Singh A."/>
            <person name="Wilkins M.J."/>
            <person name="Karaoz U."/>
            <person name="Brodie E.L."/>
            <person name="Williams K.H."/>
            <person name="Hubbard S.S."/>
            <person name="Banfield J.F."/>
        </authorList>
    </citation>
    <scope>NUCLEOTIDE SEQUENCE [LARGE SCALE GENOMIC DNA]</scope>
</reference>
<comment type="cofactor">
    <cofactor evidence="2">
        <name>Mn(2+)</name>
        <dbReference type="ChEBI" id="CHEBI:29035"/>
    </cofactor>
</comment>
<evidence type="ECO:0000256" key="1">
    <source>
        <dbReference type="ARBA" id="ARBA00001913"/>
    </source>
</evidence>
<evidence type="ECO:0000256" key="3">
    <source>
        <dbReference type="ARBA" id="ARBA00001946"/>
    </source>
</evidence>
<comment type="subunit">
    <text evidence="6">Homodimer.</text>
</comment>
<dbReference type="InterPro" id="IPR020826">
    <property type="entry name" value="Transketolase_BS"/>
</dbReference>
<sequence length="692" mass="77079">MKKLSYLPSISKLLRYDILTSTTAAGSGHPTSSLSAVELMSTLFFGGFLKYDIRNPQSFLNDRIIFSKGHASPLVYSLYHAAGVISYDELLTLRKFDSVLEGHPTPRFKYIDVSTGSLGQGLSVGVGMALGIKLKFEARSSKLETNSNIKNSNYQNVSDSDIRISDLKQKLPKVFVLLGDSEMAEGQVWEAMEIASYYKLSNLIAILDVNRLGQRGETMLGWNLETYAKRVEAFGWKAVIVKDGNDLKQVYKTYESIIGDESRAPIMVIAKTIKGKGVSFLENKDGWHGKAVPKEQLQEALDELGEVDLNVRGKIQFPKAQISKLKDQNKISNLKSINYKLQTTNYELGSLVATREAYGEALTALGEMDERIVALDAETSNSTYADKFGKRFPQRFFEMFIAEQNMISAALGMSKQGYIPFASSFAAFLTRAFDQIRMSQYSRPNIKIVGSHAGVSIGSDGPSQMALEDLAMMRSVLHSIVFYPSDATSTFRLTEIMAKTAGLFYMRTTREKTPILYKHDETFKIAGSKLLRQSPQDVAVVFAAGITVHEALKAADELKEERISICIVDLYSLKPIDEKTIREQAKKCRNIIVVEDHYLYGGIGEAVLTALNSNTKARNPRQIQNLNDKNSKQKGFEHLDLRNSNIVSSFDIRISNFVHLCVRKLPRSGTPEELLAYEEINAAAIIKAVKSL</sequence>
<dbReference type="FunFam" id="3.40.50.970:FF:000129">
    <property type="entry name" value="Transketolase"/>
    <property type="match status" value="1"/>
</dbReference>
<dbReference type="InterPro" id="IPR049557">
    <property type="entry name" value="Transketolase_CS"/>
</dbReference>
<dbReference type="SMART" id="SM00861">
    <property type="entry name" value="Transket_pyr"/>
    <property type="match status" value="1"/>
</dbReference>
<dbReference type="InterPro" id="IPR005474">
    <property type="entry name" value="Transketolase_N"/>
</dbReference>
<dbReference type="InterPro" id="IPR005475">
    <property type="entry name" value="Transketolase-like_Pyr-bd"/>
</dbReference>
<evidence type="ECO:0000313" key="15">
    <source>
        <dbReference type="Proteomes" id="UP000177026"/>
    </source>
</evidence>
<dbReference type="Proteomes" id="UP000177026">
    <property type="component" value="Unassembled WGS sequence"/>
</dbReference>
<evidence type="ECO:0000256" key="6">
    <source>
        <dbReference type="ARBA" id="ARBA00011738"/>
    </source>
</evidence>
<accession>A0A1F7GNB3</accession>
<comment type="similarity">
    <text evidence="5">Belongs to the transketolase family.</text>
</comment>
<feature type="domain" description="Transketolase-like pyrimidine-binding" evidence="13">
    <location>
        <begin position="352"/>
        <end position="515"/>
    </location>
</feature>
<comment type="caution">
    <text evidence="14">The sequence shown here is derived from an EMBL/GenBank/DDBJ whole genome shotgun (WGS) entry which is preliminary data.</text>
</comment>
<protein>
    <recommendedName>
        <fullName evidence="7">Transketolase</fullName>
    </recommendedName>
</protein>
<dbReference type="CDD" id="cd07033">
    <property type="entry name" value="TPP_PYR_DXS_TK_like"/>
    <property type="match status" value="1"/>
</dbReference>
<keyword evidence="12" id="KW-0786">Thiamine pyrophosphate</keyword>
<comment type="cofactor">
    <cofactor evidence="3">
        <name>Mg(2+)</name>
        <dbReference type="ChEBI" id="CHEBI:18420"/>
    </cofactor>
</comment>
<dbReference type="SUPFAM" id="SSF52518">
    <property type="entry name" value="Thiamin diphosphate-binding fold (THDP-binding)"/>
    <property type="match status" value="2"/>
</dbReference>
<dbReference type="NCBIfam" id="NF004559">
    <property type="entry name" value="PRK05899.2-5"/>
    <property type="match status" value="1"/>
</dbReference>
<evidence type="ECO:0000256" key="9">
    <source>
        <dbReference type="ARBA" id="ARBA00022723"/>
    </source>
</evidence>
<evidence type="ECO:0000259" key="13">
    <source>
        <dbReference type="SMART" id="SM00861"/>
    </source>
</evidence>
<evidence type="ECO:0000256" key="7">
    <source>
        <dbReference type="ARBA" id="ARBA00016662"/>
    </source>
</evidence>
<dbReference type="InterPro" id="IPR033248">
    <property type="entry name" value="Transketolase_C"/>
</dbReference>
<dbReference type="InterPro" id="IPR009014">
    <property type="entry name" value="Transketo_C/PFOR_II"/>
</dbReference>
<dbReference type="PROSITE" id="PS00801">
    <property type="entry name" value="TRANSKETOLASE_1"/>
    <property type="match status" value="1"/>
</dbReference>
<dbReference type="SUPFAM" id="SSF52922">
    <property type="entry name" value="TK C-terminal domain-like"/>
    <property type="match status" value="1"/>
</dbReference>
<evidence type="ECO:0000256" key="5">
    <source>
        <dbReference type="ARBA" id="ARBA00007131"/>
    </source>
</evidence>
<organism evidence="14 15">
    <name type="scientific">Candidatus Roizmanbacteria bacterium RIFCSPHIGHO2_01_FULL_39_8</name>
    <dbReference type="NCBI Taxonomy" id="1802033"/>
    <lineage>
        <taxon>Bacteria</taxon>
        <taxon>Candidatus Roizmaniibacteriota</taxon>
    </lineage>
</organism>
<comment type="cofactor">
    <cofactor evidence="1">
        <name>Ca(2+)</name>
        <dbReference type="ChEBI" id="CHEBI:29108"/>
    </cofactor>
</comment>
<evidence type="ECO:0000256" key="4">
    <source>
        <dbReference type="ARBA" id="ARBA00001964"/>
    </source>
</evidence>